<accession>A0A0M8ZQ57</accession>
<keyword evidence="2" id="KW-1185">Reference proteome</keyword>
<dbReference type="GO" id="GO:0007165">
    <property type="term" value="P:signal transduction"/>
    <property type="evidence" value="ECO:0007669"/>
    <property type="project" value="InterPro"/>
</dbReference>
<dbReference type="OrthoDB" id="6500995at2759"/>
<dbReference type="InterPro" id="IPR014753">
    <property type="entry name" value="Arrestin_N"/>
</dbReference>
<evidence type="ECO:0000313" key="1">
    <source>
        <dbReference type="EMBL" id="KOX68835.1"/>
    </source>
</evidence>
<sequence>MFDLTTFTLEEEKDKKKAQLFEERIFHRLSKKLENPSDNVSEAVSSQRHFLLHNFYLHKDLYQHQTQLSLTQRELKVYKKSSPNNKLTLYLASRDLTVSEAKIDKLQGVLLVDPDFLQDKRGRIDRLPSKVYRNEVPRTGCELYESSKVNLKIIEIIAIYSKLVSNYRMLDYRCKTHKKLKTVGLSRGVIALQFKKDSKKMRFHKVANCEETRPQILQSTRPTFQSQMWPNPVLVRLCHVSFEIEIRKFPPLVKVKLTCCQNELMYEIHFAGLYSTIEIEQRSKNKRLE</sequence>
<dbReference type="SUPFAM" id="SSF81296">
    <property type="entry name" value="E set domains"/>
    <property type="match status" value="1"/>
</dbReference>
<protein>
    <submittedName>
        <fullName evidence="1">Beta-arrestin-2</fullName>
    </submittedName>
</protein>
<dbReference type="Proteomes" id="UP000053105">
    <property type="component" value="Unassembled WGS sequence"/>
</dbReference>
<evidence type="ECO:0000313" key="2">
    <source>
        <dbReference type="Proteomes" id="UP000053105"/>
    </source>
</evidence>
<reference evidence="1 2" key="1">
    <citation type="submission" date="2015-07" db="EMBL/GenBank/DDBJ databases">
        <title>The genome of Melipona quadrifasciata.</title>
        <authorList>
            <person name="Pan H."/>
            <person name="Kapheim K."/>
        </authorList>
    </citation>
    <scope>NUCLEOTIDE SEQUENCE [LARGE SCALE GENOMIC DNA]</scope>
    <source>
        <strain evidence="1">0111107301</strain>
        <tissue evidence="1">Whole body</tissue>
    </source>
</reference>
<dbReference type="EMBL" id="KQ435915">
    <property type="protein sequence ID" value="KOX68835.1"/>
    <property type="molecule type" value="Genomic_DNA"/>
</dbReference>
<dbReference type="Gene3D" id="2.60.40.840">
    <property type="match status" value="1"/>
</dbReference>
<name>A0A0M8ZQ57_9HYME</name>
<organism evidence="1 2">
    <name type="scientific">Melipona quadrifasciata</name>
    <dbReference type="NCBI Taxonomy" id="166423"/>
    <lineage>
        <taxon>Eukaryota</taxon>
        <taxon>Metazoa</taxon>
        <taxon>Ecdysozoa</taxon>
        <taxon>Arthropoda</taxon>
        <taxon>Hexapoda</taxon>
        <taxon>Insecta</taxon>
        <taxon>Pterygota</taxon>
        <taxon>Neoptera</taxon>
        <taxon>Endopterygota</taxon>
        <taxon>Hymenoptera</taxon>
        <taxon>Apocrita</taxon>
        <taxon>Aculeata</taxon>
        <taxon>Apoidea</taxon>
        <taxon>Anthophila</taxon>
        <taxon>Apidae</taxon>
        <taxon>Melipona</taxon>
    </lineage>
</organism>
<dbReference type="AlphaFoldDB" id="A0A0M8ZQ57"/>
<dbReference type="STRING" id="166423.A0A0M8ZQ57"/>
<proteinExistence type="predicted"/>
<gene>
    <name evidence="1" type="ORF">WN51_07003</name>
</gene>
<dbReference type="InterPro" id="IPR014756">
    <property type="entry name" value="Ig_E-set"/>
</dbReference>